<dbReference type="OrthoDB" id="943692at2"/>
<dbReference type="EC" id="4.1.1.112" evidence="2"/>
<dbReference type="GO" id="GO:0008948">
    <property type="term" value="F:oxaloacetate decarboxylase activity"/>
    <property type="evidence" value="ECO:0007669"/>
    <property type="project" value="UniProtKB-EC"/>
</dbReference>
<accession>A0A662ZJ99</accession>
<sequence>MYLSTSKICSVYGDSVDVMEPLFQSYGGRKEFYGQVVTIKCFEQVGVILDTLRQDGAGKVLIIDAGGSLRKAVLSEDIVSLATHNAWEGIICYGAVCDVKELADFDIGIKAVGAFPVIAEENDQGEQDCPVNFAGATIYSGDYVYADETGIVLSQEPLDLNS</sequence>
<dbReference type="GO" id="GO:0046872">
    <property type="term" value="F:metal ion binding"/>
    <property type="evidence" value="ECO:0007669"/>
    <property type="project" value="UniProtKB-KW"/>
</dbReference>
<dbReference type="InterPro" id="IPR010203">
    <property type="entry name" value="RraA"/>
</dbReference>
<feature type="binding site" evidence="1">
    <location>
        <position position="98"/>
    </location>
    <ligand>
        <name>Mg(2+)</name>
        <dbReference type="ChEBI" id="CHEBI:18420"/>
    </ligand>
</feature>
<keyword evidence="1" id="KW-0460">Magnesium</keyword>
<dbReference type="CDD" id="cd16841">
    <property type="entry name" value="RraA_family"/>
    <property type="match status" value="1"/>
</dbReference>
<dbReference type="InterPro" id="IPR005493">
    <property type="entry name" value="RraA/RraA-like"/>
</dbReference>
<name>A0A662ZJ99_9GAMM</name>
<protein>
    <recommendedName>
        <fullName evidence="2">4-hydroxy-4-methyl-2-oxoglutarate aldolase</fullName>
        <shortName evidence="2">HMG aldolase</shortName>
        <ecNumber evidence="2">4.1.1.112</ecNumber>
        <ecNumber evidence="2">4.1.3.17</ecNumber>
    </recommendedName>
    <alternativeName>
        <fullName evidence="2">Oxaloacetate decarboxylase</fullName>
    </alternativeName>
</protein>
<proteinExistence type="inferred from homology"/>
<comment type="catalytic activity">
    <reaction evidence="2">
        <text>4-hydroxy-4-methyl-2-oxoglutarate = 2 pyruvate</text>
        <dbReference type="Rhea" id="RHEA:22748"/>
        <dbReference type="ChEBI" id="CHEBI:15361"/>
        <dbReference type="ChEBI" id="CHEBI:58276"/>
        <dbReference type="EC" id="4.1.3.17"/>
    </reaction>
</comment>
<dbReference type="NCBIfam" id="TIGR01935">
    <property type="entry name" value="NOT-MenG"/>
    <property type="match status" value="1"/>
</dbReference>
<comment type="subunit">
    <text evidence="2">Homotrimer.</text>
</comment>
<evidence type="ECO:0000256" key="1">
    <source>
        <dbReference type="PIRSR" id="PIRSR605493-1"/>
    </source>
</evidence>
<dbReference type="PANTHER" id="PTHR33254">
    <property type="entry name" value="4-HYDROXY-4-METHYL-2-OXOGLUTARATE ALDOLASE 3-RELATED"/>
    <property type="match status" value="1"/>
</dbReference>
<dbReference type="GO" id="GO:0047443">
    <property type="term" value="F:4-hydroxy-4-methyl-2-oxoglutarate aldolase activity"/>
    <property type="evidence" value="ECO:0007669"/>
    <property type="project" value="UniProtKB-EC"/>
</dbReference>
<dbReference type="SUPFAM" id="SSF89562">
    <property type="entry name" value="RraA-like"/>
    <property type="match status" value="1"/>
</dbReference>
<dbReference type="EC" id="4.1.3.17" evidence="2"/>
<reference evidence="3 4" key="1">
    <citation type="submission" date="2016-10" db="EMBL/GenBank/DDBJ databases">
        <authorList>
            <person name="Varghese N."/>
            <person name="Submissions S."/>
        </authorList>
    </citation>
    <scope>NUCLEOTIDE SEQUENCE [LARGE SCALE GENOMIC DNA]</scope>
    <source>
        <strain evidence="3 4">DSM 1361</strain>
    </source>
</reference>
<dbReference type="Pfam" id="PF03737">
    <property type="entry name" value="RraA-like"/>
    <property type="match status" value="1"/>
</dbReference>
<dbReference type="Proteomes" id="UP000243745">
    <property type="component" value="Unassembled WGS sequence"/>
</dbReference>
<evidence type="ECO:0000313" key="4">
    <source>
        <dbReference type="Proteomes" id="UP000243745"/>
    </source>
</evidence>
<dbReference type="InterPro" id="IPR036704">
    <property type="entry name" value="RraA/RraA-like_sf"/>
</dbReference>
<dbReference type="AlphaFoldDB" id="A0A662ZJ99"/>
<comment type="catalytic activity">
    <reaction evidence="2">
        <text>oxaloacetate + H(+) = pyruvate + CO2</text>
        <dbReference type="Rhea" id="RHEA:15641"/>
        <dbReference type="ChEBI" id="CHEBI:15361"/>
        <dbReference type="ChEBI" id="CHEBI:15378"/>
        <dbReference type="ChEBI" id="CHEBI:16452"/>
        <dbReference type="ChEBI" id="CHEBI:16526"/>
        <dbReference type="EC" id="4.1.1.112"/>
    </reaction>
</comment>
<comment type="similarity">
    <text evidence="2">Belongs to the class II aldolase/RraA-like family.</text>
</comment>
<keyword evidence="2" id="KW-0456">Lyase</keyword>
<dbReference type="NCBIfam" id="NF006875">
    <property type="entry name" value="PRK09372.1"/>
    <property type="match status" value="1"/>
</dbReference>
<evidence type="ECO:0000313" key="3">
    <source>
        <dbReference type="EMBL" id="SFP46700.1"/>
    </source>
</evidence>
<dbReference type="Gene3D" id="3.50.30.40">
    <property type="entry name" value="Ribonuclease E inhibitor RraA/RraA-like"/>
    <property type="match status" value="1"/>
</dbReference>
<organism evidence="3 4">
    <name type="scientific">Ruminobacter amylophilus</name>
    <dbReference type="NCBI Taxonomy" id="867"/>
    <lineage>
        <taxon>Bacteria</taxon>
        <taxon>Pseudomonadati</taxon>
        <taxon>Pseudomonadota</taxon>
        <taxon>Gammaproteobacteria</taxon>
        <taxon>Aeromonadales</taxon>
        <taxon>Succinivibrionaceae</taxon>
        <taxon>Ruminobacter</taxon>
    </lineage>
</organism>
<dbReference type="PANTHER" id="PTHR33254:SF29">
    <property type="entry name" value="REGULATOR OF RIBONUCLEASE ACTIVITY A"/>
    <property type="match status" value="1"/>
</dbReference>
<evidence type="ECO:0000256" key="2">
    <source>
        <dbReference type="RuleBase" id="RU004338"/>
    </source>
</evidence>
<keyword evidence="1 2" id="KW-0479">Metal-binding</keyword>
<dbReference type="GO" id="GO:0051252">
    <property type="term" value="P:regulation of RNA metabolic process"/>
    <property type="evidence" value="ECO:0007669"/>
    <property type="project" value="InterPro"/>
</dbReference>
<comment type="function">
    <text evidence="2">Catalyzes the aldol cleavage of 4-hydroxy-4-methyl-2-oxoglutarate (HMG) into 2 molecules of pyruvate. Also contains a secondary oxaloacetate (OAA) decarboxylase activity due to the common pyruvate enolate transition state formed following C-C bond cleavage in the retro-aldol and decarboxylation reactions.</text>
</comment>
<gene>
    <name evidence="3" type="ORF">SAMN02910344_01463</name>
</gene>
<comment type="cofactor">
    <cofactor evidence="1">
        <name>Mg(2+)</name>
        <dbReference type="ChEBI" id="CHEBI:18420"/>
    </cofactor>
</comment>
<dbReference type="GO" id="GO:0008428">
    <property type="term" value="F:ribonuclease inhibitor activity"/>
    <property type="evidence" value="ECO:0007669"/>
    <property type="project" value="InterPro"/>
</dbReference>
<comment type="cofactor">
    <cofactor evidence="2">
        <name>a divalent metal cation</name>
        <dbReference type="ChEBI" id="CHEBI:60240"/>
    </cofactor>
</comment>
<dbReference type="EMBL" id="FOXF01000026">
    <property type="protein sequence ID" value="SFP46700.1"/>
    <property type="molecule type" value="Genomic_DNA"/>
</dbReference>
<dbReference type="RefSeq" id="WP_031578738.1">
    <property type="nucleotide sequence ID" value="NZ_FOXF01000026.1"/>
</dbReference>
<keyword evidence="4" id="KW-1185">Reference proteome</keyword>